<dbReference type="InterPro" id="IPR036389">
    <property type="entry name" value="RNase_III_sf"/>
</dbReference>
<dbReference type="EC" id="3.1.26.3" evidence="9"/>
<dbReference type="PANTHER" id="PTHR11207">
    <property type="entry name" value="RIBONUCLEASE III"/>
    <property type="match status" value="1"/>
</dbReference>
<dbReference type="CDD" id="cd10845">
    <property type="entry name" value="DSRM_RNAse_III_family"/>
    <property type="match status" value="1"/>
</dbReference>
<evidence type="ECO:0000313" key="13">
    <source>
        <dbReference type="EMBL" id="CAI3945808.1"/>
    </source>
</evidence>
<dbReference type="Proteomes" id="UP001154259">
    <property type="component" value="Unassembled WGS sequence"/>
</dbReference>
<dbReference type="GO" id="GO:0003725">
    <property type="term" value="F:double-stranded RNA binding"/>
    <property type="evidence" value="ECO:0007669"/>
    <property type="project" value="TreeGrafter"/>
</dbReference>
<dbReference type="EMBL" id="CAMXCS010000001">
    <property type="protein sequence ID" value="CAI3923495.1"/>
    <property type="molecule type" value="Genomic_DNA"/>
</dbReference>
<name>A0A9W4TPG8_9PROT</name>
<evidence type="ECO:0000256" key="9">
    <source>
        <dbReference type="HAMAP-Rule" id="MF_00104"/>
    </source>
</evidence>
<reference evidence="13" key="1">
    <citation type="submission" date="2022-10" db="EMBL/GenBank/DDBJ databases">
        <authorList>
            <person name="Botero Cardona J."/>
        </authorList>
    </citation>
    <scope>NUCLEOTIDE SEQUENCE</scope>
    <source>
        <strain evidence="13">LMG 31819</strain>
        <strain evidence="12">R-53529</strain>
    </source>
</reference>
<dbReference type="Pfam" id="PF00035">
    <property type="entry name" value="dsrm"/>
    <property type="match status" value="1"/>
</dbReference>
<evidence type="ECO:0000259" key="11">
    <source>
        <dbReference type="PROSITE" id="PS50142"/>
    </source>
</evidence>
<feature type="active site" evidence="9">
    <location>
        <position position="136"/>
    </location>
</feature>
<comment type="caution">
    <text evidence="13">The sequence shown here is derived from an EMBL/GenBank/DDBJ whole genome shotgun (WGS) entry which is preliminary data.</text>
</comment>
<keyword evidence="3 9" id="KW-0698">rRNA processing</keyword>
<gene>
    <name evidence="9" type="primary">rnc</name>
    <name evidence="12" type="ORF">R53529_LOCUS85</name>
    <name evidence="13" type="ORF">R53530_LOCUS1515</name>
</gene>
<dbReference type="NCBIfam" id="TIGR02191">
    <property type="entry name" value="RNaseIII"/>
    <property type="match status" value="1"/>
</dbReference>
<dbReference type="Pfam" id="PF14622">
    <property type="entry name" value="Ribonucleas_3_3"/>
    <property type="match status" value="1"/>
</dbReference>
<feature type="active site" evidence="9">
    <location>
        <position position="64"/>
    </location>
</feature>
<dbReference type="PROSITE" id="PS50142">
    <property type="entry name" value="RNASE_3_2"/>
    <property type="match status" value="1"/>
</dbReference>
<feature type="domain" description="DRBM" evidence="10">
    <location>
        <begin position="172"/>
        <end position="240"/>
    </location>
</feature>
<dbReference type="Gene3D" id="1.10.1520.10">
    <property type="entry name" value="Ribonuclease III domain"/>
    <property type="match status" value="1"/>
</dbReference>
<keyword evidence="8 9" id="KW-0694">RNA-binding</keyword>
<dbReference type="GeneID" id="83712545"/>
<dbReference type="GO" id="GO:0010468">
    <property type="term" value="P:regulation of gene expression"/>
    <property type="evidence" value="ECO:0007669"/>
    <property type="project" value="TreeGrafter"/>
</dbReference>
<comment type="function">
    <text evidence="9">Digests double-stranded RNA. Involved in the processing of primary rRNA transcript to yield the immediate precursors to the large and small rRNAs (23S and 16S). Processes some mRNAs, and tRNAs when they are encoded in the rRNA operon. Processes pre-crRNA and tracrRNA of type II CRISPR loci if present in the organism.</text>
</comment>
<dbReference type="Gene3D" id="3.30.160.20">
    <property type="match status" value="1"/>
</dbReference>
<dbReference type="Proteomes" id="UP001154255">
    <property type="component" value="Unassembled WGS sequence"/>
</dbReference>
<comment type="cofactor">
    <cofactor evidence="9">
        <name>Mg(2+)</name>
        <dbReference type="ChEBI" id="CHEBI:18420"/>
    </cofactor>
</comment>
<evidence type="ECO:0000313" key="12">
    <source>
        <dbReference type="EMBL" id="CAI3923495.1"/>
    </source>
</evidence>
<dbReference type="InterPro" id="IPR014720">
    <property type="entry name" value="dsRBD_dom"/>
</dbReference>
<evidence type="ECO:0000256" key="1">
    <source>
        <dbReference type="ARBA" id="ARBA00000109"/>
    </source>
</evidence>
<dbReference type="RefSeq" id="WP_271788551.1">
    <property type="nucleotide sequence ID" value="NZ_CAMXCJ010000002.1"/>
</dbReference>
<feature type="binding site" evidence="9">
    <location>
        <position position="136"/>
    </location>
    <ligand>
        <name>Mg(2+)</name>
        <dbReference type="ChEBI" id="CHEBI:18420"/>
    </ligand>
</feature>
<evidence type="ECO:0000256" key="4">
    <source>
        <dbReference type="ARBA" id="ARBA00022664"/>
    </source>
</evidence>
<keyword evidence="9" id="KW-0699">rRNA-binding</keyword>
<dbReference type="GO" id="GO:0005737">
    <property type="term" value="C:cytoplasm"/>
    <property type="evidence" value="ECO:0007669"/>
    <property type="project" value="UniProtKB-SubCell"/>
</dbReference>
<dbReference type="HAMAP" id="MF_00104">
    <property type="entry name" value="RNase_III"/>
    <property type="match status" value="1"/>
</dbReference>
<dbReference type="PROSITE" id="PS50137">
    <property type="entry name" value="DS_RBD"/>
    <property type="match status" value="1"/>
</dbReference>
<evidence type="ECO:0000256" key="5">
    <source>
        <dbReference type="ARBA" id="ARBA00022722"/>
    </source>
</evidence>
<evidence type="ECO:0000313" key="14">
    <source>
        <dbReference type="Proteomes" id="UP001154255"/>
    </source>
</evidence>
<dbReference type="InterPro" id="IPR011907">
    <property type="entry name" value="RNase_III"/>
</dbReference>
<keyword evidence="9" id="KW-0460">Magnesium</keyword>
<comment type="catalytic activity">
    <reaction evidence="1 9">
        <text>Endonucleolytic cleavage to 5'-phosphomonoester.</text>
        <dbReference type="EC" id="3.1.26.3"/>
    </reaction>
</comment>
<feature type="binding site" evidence="9">
    <location>
        <position position="133"/>
    </location>
    <ligand>
        <name>Mg(2+)</name>
        <dbReference type="ChEBI" id="CHEBI:18420"/>
    </ligand>
</feature>
<dbReference type="FunFam" id="1.10.1520.10:FF:000001">
    <property type="entry name" value="Ribonuclease 3"/>
    <property type="match status" value="1"/>
</dbReference>
<dbReference type="SUPFAM" id="SSF54768">
    <property type="entry name" value="dsRNA-binding domain-like"/>
    <property type="match status" value="1"/>
</dbReference>
<keyword evidence="9" id="KW-0479">Metal-binding</keyword>
<keyword evidence="9" id="KW-0819">tRNA processing</keyword>
<comment type="subcellular location">
    <subcellularLocation>
        <location evidence="9">Cytoplasm</location>
    </subcellularLocation>
</comment>
<feature type="binding site" evidence="9">
    <location>
        <position position="60"/>
    </location>
    <ligand>
        <name>Mg(2+)</name>
        <dbReference type="ChEBI" id="CHEBI:18420"/>
    </ligand>
</feature>
<keyword evidence="4 9" id="KW-0507">mRNA processing</keyword>
<keyword evidence="15" id="KW-1185">Reference proteome</keyword>
<evidence type="ECO:0000256" key="8">
    <source>
        <dbReference type="ARBA" id="ARBA00022884"/>
    </source>
</evidence>
<evidence type="ECO:0000256" key="3">
    <source>
        <dbReference type="ARBA" id="ARBA00022552"/>
    </source>
</evidence>
<evidence type="ECO:0000259" key="10">
    <source>
        <dbReference type="PROSITE" id="PS50137"/>
    </source>
</evidence>
<organism evidence="13 14">
    <name type="scientific">Commensalibacter communis</name>
    <dbReference type="NCBI Taxonomy" id="2972786"/>
    <lineage>
        <taxon>Bacteria</taxon>
        <taxon>Pseudomonadati</taxon>
        <taxon>Pseudomonadota</taxon>
        <taxon>Alphaproteobacteria</taxon>
        <taxon>Acetobacterales</taxon>
        <taxon>Acetobacteraceae</taxon>
    </lineage>
</organism>
<keyword evidence="7 9" id="KW-0378">Hydrolase</keyword>
<dbReference type="AlphaFoldDB" id="A0A9W4TPG8"/>
<keyword evidence="5 9" id="KW-0540">Nuclease</keyword>
<dbReference type="PANTHER" id="PTHR11207:SF0">
    <property type="entry name" value="RIBONUCLEASE 3"/>
    <property type="match status" value="1"/>
</dbReference>
<evidence type="ECO:0000313" key="15">
    <source>
        <dbReference type="Proteomes" id="UP001154259"/>
    </source>
</evidence>
<dbReference type="SMART" id="SM00535">
    <property type="entry name" value="RIBOc"/>
    <property type="match status" value="1"/>
</dbReference>
<dbReference type="InterPro" id="IPR000999">
    <property type="entry name" value="RNase_III_dom"/>
</dbReference>
<dbReference type="GO" id="GO:0006397">
    <property type="term" value="P:mRNA processing"/>
    <property type="evidence" value="ECO:0007669"/>
    <property type="project" value="UniProtKB-UniRule"/>
</dbReference>
<sequence length="246" mass="27244">MTLDMQKDLAFSEKTLESKLGYSFQSKALLQKALTHRSAIYENRSSRKKVKRVSSNERLEFIGDRVLGLVMAEWLLKRYPNEQEGDLGPRHAHLVSKTVLAQIAAILNISEAIHVASHEEKAGVHHTDSVLADAVEAILGAMYLDGGLKPVQNLVHKVWAEIIESQSLPPKDSKTALQEWVLARGLPLPVYELVSQEGPSHTPIFVIKVVVKNHEGRGEGGNKRAAESAAAKDLLLQLELIKNKKK</sequence>
<keyword evidence="6 9" id="KW-0255">Endonuclease</keyword>
<dbReference type="SMART" id="SM00358">
    <property type="entry name" value="DSRM"/>
    <property type="match status" value="1"/>
</dbReference>
<comment type="subunit">
    <text evidence="9">Homodimer.</text>
</comment>
<dbReference type="EMBL" id="CAMXCM010000003">
    <property type="protein sequence ID" value="CAI3945808.1"/>
    <property type="molecule type" value="Genomic_DNA"/>
</dbReference>
<feature type="domain" description="RNase III" evidence="11">
    <location>
        <begin position="13"/>
        <end position="147"/>
    </location>
</feature>
<dbReference type="GO" id="GO:0004525">
    <property type="term" value="F:ribonuclease III activity"/>
    <property type="evidence" value="ECO:0007669"/>
    <property type="project" value="UniProtKB-UniRule"/>
</dbReference>
<dbReference type="CDD" id="cd00593">
    <property type="entry name" value="RIBOc"/>
    <property type="match status" value="1"/>
</dbReference>
<dbReference type="SUPFAM" id="SSF69065">
    <property type="entry name" value="RNase III domain-like"/>
    <property type="match status" value="1"/>
</dbReference>
<evidence type="ECO:0000256" key="7">
    <source>
        <dbReference type="ARBA" id="ARBA00022801"/>
    </source>
</evidence>
<evidence type="ECO:0000256" key="2">
    <source>
        <dbReference type="ARBA" id="ARBA00010183"/>
    </source>
</evidence>
<evidence type="ECO:0000256" key="6">
    <source>
        <dbReference type="ARBA" id="ARBA00022759"/>
    </source>
</evidence>
<dbReference type="GO" id="GO:0019843">
    <property type="term" value="F:rRNA binding"/>
    <property type="evidence" value="ECO:0007669"/>
    <property type="project" value="UniProtKB-KW"/>
</dbReference>
<proteinExistence type="inferred from homology"/>
<comment type="similarity">
    <text evidence="2">Belongs to the ribonuclease III family.</text>
</comment>
<dbReference type="GO" id="GO:0046872">
    <property type="term" value="F:metal ion binding"/>
    <property type="evidence" value="ECO:0007669"/>
    <property type="project" value="UniProtKB-KW"/>
</dbReference>
<protein>
    <recommendedName>
        <fullName evidence="9">Ribonuclease 3</fullName>
        <ecNumber evidence="9">3.1.26.3</ecNumber>
    </recommendedName>
    <alternativeName>
        <fullName evidence="9">Ribonuclease III</fullName>
        <shortName evidence="9">RNase III</shortName>
    </alternativeName>
</protein>
<accession>A0A9W4TPG8</accession>
<dbReference type="GO" id="GO:0006364">
    <property type="term" value="P:rRNA processing"/>
    <property type="evidence" value="ECO:0007669"/>
    <property type="project" value="UniProtKB-UniRule"/>
</dbReference>
<dbReference type="GO" id="GO:0008033">
    <property type="term" value="P:tRNA processing"/>
    <property type="evidence" value="ECO:0007669"/>
    <property type="project" value="UniProtKB-KW"/>
</dbReference>
<keyword evidence="9" id="KW-0963">Cytoplasm</keyword>